<evidence type="ECO:0000259" key="1">
    <source>
        <dbReference type="Pfam" id="PF16261"/>
    </source>
</evidence>
<evidence type="ECO:0000313" key="3">
    <source>
        <dbReference type="Proteomes" id="UP001409585"/>
    </source>
</evidence>
<name>A0AAV3U1F9_9ALTE</name>
<dbReference type="AlphaFoldDB" id="A0AAV3U1F9"/>
<dbReference type="Proteomes" id="UP001409585">
    <property type="component" value="Unassembled WGS sequence"/>
</dbReference>
<evidence type="ECO:0000313" key="2">
    <source>
        <dbReference type="EMBL" id="GAA4940855.1"/>
    </source>
</evidence>
<gene>
    <name evidence="2" type="ORF">GCM10025791_19070</name>
</gene>
<dbReference type="Pfam" id="PF16261">
    <property type="entry name" value="DUF4915"/>
    <property type="match status" value="1"/>
</dbReference>
<protein>
    <submittedName>
        <fullName evidence="2">TIGR03032 family protein</fullName>
    </submittedName>
</protein>
<dbReference type="RefSeq" id="WP_345420739.1">
    <property type="nucleotide sequence ID" value="NZ_AP031496.1"/>
</dbReference>
<accession>A0AAV3U1F9</accession>
<sequence length="361" mass="39662">MANSASDLGTQPLRSVFTSTLLDIFKQLNISLVVSTYQAGKVILVRHDQTTNAINTHFRNFAKPMGIAVKDNRLCIGGTNTVWEYRNLPAVAAKLEPSGKHDACYLPSSSHITGDIDVHEMAWSEDNQLWLVNTRFDCLCTIDTEHSFTPRWRPSFISALAPEDRCHLNGMALVNGKPKYVTALGKSDTAQGWRDGLAKGGVLIDIETNQTLLAGLSMPHSPRWHQDCLWLLESGKGALTKVDINSGASSAVANLSGFTRGLDFYGPLAFIGLSQVRESASFGAIPLVAETEERTCGVWVVHVETGQTLGFLRFESGVEEIFDVQIIPHSRFPELLEWDDPKVNSSYVIPEEALAKVSPSY</sequence>
<dbReference type="InterPro" id="IPR017481">
    <property type="entry name" value="CHP03032"/>
</dbReference>
<organism evidence="2 3">
    <name type="scientific">Halioxenophilus aromaticivorans</name>
    <dbReference type="NCBI Taxonomy" id="1306992"/>
    <lineage>
        <taxon>Bacteria</taxon>
        <taxon>Pseudomonadati</taxon>
        <taxon>Pseudomonadota</taxon>
        <taxon>Gammaproteobacteria</taxon>
        <taxon>Alteromonadales</taxon>
        <taxon>Alteromonadaceae</taxon>
        <taxon>Halioxenophilus</taxon>
    </lineage>
</organism>
<reference evidence="3" key="1">
    <citation type="journal article" date="2019" name="Int. J. Syst. Evol. Microbiol.">
        <title>The Global Catalogue of Microorganisms (GCM) 10K type strain sequencing project: providing services to taxonomists for standard genome sequencing and annotation.</title>
        <authorList>
            <consortium name="The Broad Institute Genomics Platform"/>
            <consortium name="The Broad Institute Genome Sequencing Center for Infectious Disease"/>
            <person name="Wu L."/>
            <person name="Ma J."/>
        </authorList>
    </citation>
    <scope>NUCLEOTIDE SEQUENCE [LARGE SCALE GENOMIC DNA]</scope>
    <source>
        <strain evidence="3">JCM 19134</strain>
    </source>
</reference>
<feature type="domain" description="Conserved hypothetical protein CHP03032" evidence="1">
    <location>
        <begin position="21"/>
        <end position="336"/>
    </location>
</feature>
<dbReference type="EMBL" id="BAABLX010000011">
    <property type="protein sequence ID" value="GAA4940855.1"/>
    <property type="molecule type" value="Genomic_DNA"/>
</dbReference>
<dbReference type="SUPFAM" id="SSF63829">
    <property type="entry name" value="Calcium-dependent phosphotriesterase"/>
    <property type="match status" value="1"/>
</dbReference>
<dbReference type="NCBIfam" id="TIGR03032">
    <property type="entry name" value="TIGR03032 family protein"/>
    <property type="match status" value="1"/>
</dbReference>
<keyword evidence="3" id="KW-1185">Reference proteome</keyword>
<comment type="caution">
    <text evidence="2">The sequence shown here is derived from an EMBL/GenBank/DDBJ whole genome shotgun (WGS) entry which is preliminary data.</text>
</comment>
<proteinExistence type="predicted"/>